<dbReference type="Pfam" id="PF16472">
    <property type="entry name" value="DUF5050"/>
    <property type="match status" value="1"/>
</dbReference>
<comment type="caution">
    <text evidence="2">The sequence shown here is derived from an EMBL/GenBank/DDBJ whole genome shotgun (WGS) entry which is preliminary data.</text>
</comment>
<sequence>MKRASALFLIGTLVFAAIGVCGCALDSRKDASPNASIGIIETRGTAKTSRVVLYDRELNEVAELPLNYATVGNAFCNPLVYDGSLFTISQGRSKTKDGNVVLQVDLDSLSTKAYAIDQPAVNDVAASDEYVFTCNATNHATRINRCRADGGSVSSVSVEGVYVSKLVWHEDSLYAFASSLDDGSSTILHFDENLALQETIDCSTYDSDVYRTVAHNGSIYYCGTGLTGRQIGVLDTEDNTAGTIQLSKGGASSVAFANDKLYVARYNVVQGQDDSALSIVDLATGAIEEHFFDHGAMQMVATEGSLYILGNWAIYRYDAESMEFIGSKPIEGMPGNHSYLSGLFSAN</sequence>
<dbReference type="PROSITE" id="PS51257">
    <property type="entry name" value="PROKAR_LIPOPROTEIN"/>
    <property type="match status" value="1"/>
</dbReference>
<dbReference type="OrthoDB" id="3192112at2"/>
<protein>
    <recommendedName>
        <fullName evidence="1">Prolow-density lipoprotein receptor-related protein 1-like beta-propeller domain-containing protein</fullName>
    </recommendedName>
</protein>
<name>A0A3N0BJF6_9ACTN</name>
<keyword evidence="3" id="KW-1185">Reference proteome</keyword>
<gene>
    <name evidence="2" type="ORF">DMP08_02110</name>
</gene>
<evidence type="ECO:0000313" key="3">
    <source>
        <dbReference type="Proteomes" id="UP000278632"/>
    </source>
</evidence>
<dbReference type="SUPFAM" id="SSF82171">
    <property type="entry name" value="DPP6 N-terminal domain-like"/>
    <property type="match status" value="1"/>
</dbReference>
<reference evidence="3" key="1">
    <citation type="submission" date="2018-05" db="EMBL/GenBank/DDBJ databases">
        <title>Genome Sequencing of selected type strains of the family Eggerthellaceae.</title>
        <authorList>
            <person name="Danylec N."/>
            <person name="Stoll D.A."/>
            <person name="Doetsch A."/>
            <person name="Huch M."/>
        </authorList>
    </citation>
    <scope>NUCLEOTIDE SEQUENCE [LARGE SCALE GENOMIC DNA]</scope>
    <source>
        <strain evidence="3">DSM 16106</strain>
    </source>
</reference>
<dbReference type="Proteomes" id="UP000278632">
    <property type="component" value="Unassembled WGS sequence"/>
</dbReference>
<accession>A0A3N0BJF6</accession>
<evidence type="ECO:0000313" key="2">
    <source>
        <dbReference type="EMBL" id="RNL48426.1"/>
    </source>
</evidence>
<organism evidence="2 3">
    <name type="scientific">Paraeggerthella hongkongensis</name>
    <dbReference type="NCBI Taxonomy" id="230658"/>
    <lineage>
        <taxon>Bacteria</taxon>
        <taxon>Bacillati</taxon>
        <taxon>Actinomycetota</taxon>
        <taxon>Coriobacteriia</taxon>
        <taxon>Eggerthellales</taxon>
        <taxon>Eggerthellaceae</taxon>
        <taxon>Paraeggerthella</taxon>
    </lineage>
</organism>
<evidence type="ECO:0000259" key="1">
    <source>
        <dbReference type="Pfam" id="PF16472"/>
    </source>
</evidence>
<dbReference type="InterPro" id="IPR015943">
    <property type="entry name" value="WD40/YVTN_repeat-like_dom_sf"/>
</dbReference>
<dbReference type="InterPro" id="IPR032485">
    <property type="entry name" value="LRP1-like_beta_prop"/>
</dbReference>
<proteinExistence type="predicted"/>
<dbReference type="AlphaFoldDB" id="A0A3N0BJF6"/>
<dbReference type="RefSeq" id="WP_123191343.1">
    <property type="nucleotide sequence ID" value="NZ_QICD01000002.1"/>
</dbReference>
<dbReference type="EMBL" id="QICD01000002">
    <property type="protein sequence ID" value="RNL48426.1"/>
    <property type="molecule type" value="Genomic_DNA"/>
</dbReference>
<feature type="domain" description="Prolow-density lipoprotein receptor-related protein 1-like beta-propeller" evidence="1">
    <location>
        <begin position="96"/>
        <end position="264"/>
    </location>
</feature>
<dbReference type="Gene3D" id="2.130.10.10">
    <property type="entry name" value="YVTN repeat-like/Quinoprotein amine dehydrogenase"/>
    <property type="match status" value="1"/>
</dbReference>